<dbReference type="Proteomes" id="UP001252270">
    <property type="component" value="Unassembled WGS sequence"/>
</dbReference>
<dbReference type="RefSeq" id="WP_253443057.1">
    <property type="nucleotide sequence ID" value="NZ_JARWAL010000017.1"/>
</dbReference>
<dbReference type="InterPro" id="IPR015414">
    <property type="entry name" value="TMEM64"/>
</dbReference>
<feature type="transmembrane region" description="Helical" evidence="6">
    <location>
        <begin position="192"/>
        <end position="213"/>
    </location>
</feature>
<sequence>MFNDSSLRWPWRVAAVGGVVLMALYLWIWHSPDLAELQRWADEASHHPVVIVSVILVMAVTLALGLPGSIGLWLIAPFYTPLAATPMLIVGSVLGALGAYWLSARVGDRWTPKGLTRKIMRRLETRSDFLTQCALRVLPGFPHSVVNYAAGLLRLPLGTFLAAAIIGLGVKWAVYASAIYGALEAVEKEEALSIGVVLPLLALTVLLLVGAWVRRRVEANGQAANG</sequence>
<keyword evidence="5 6" id="KW-0472">Membrane</keyword>
<evidence type="ECO:0000313" key="8">
    <source>
        <dbReference type="EMBL" id="MDR5894266.1"/>
    </source>
</evidence>
<dbReference type="PANTHER" id="PTHR12677:SF59">
    <property type="entry name" value="GOLGI APPARATUS MEMBRANE PROTEIN TVP38-RELATED"/>
    <property type="match status" value="1"/>
</dbReference>
<keyword evidence="3 6" id="KW-0812">Transmembrane</keyword>
<keyword evidence="2 6" id="KW-1003">Cell membrane</keyword>
<organism evidence="8 9">
    <name type="scientific">Halomonas mongoliensis</name>
    <dbReference type="NCBI Taxonomy" id="321265"/>
    <lineage>
        <taxon>Bacteria</taxon>
        <taxon>Pseudomonadati</taxon>
        <taxon>Pseudomonadota</taxon>
        <taxon>Gammaproteobacteria</taxon>
        <taxon>Oceanospirillales</taxon>
        <taxon>Halomonadaceae</taxon>
        <taxon>Halomonas</taxon>
    </lineage>
</organism>
<evidence type="ECO:0000256" key="6">
    <source>
        <dbReference type="RuleBase" id="RU366058"/>
    </source>
</evidence>
<feature type="transmembrane region" description="Helical" evidence="6">
    <location>
        <begin position="12"/>
        <end position="29"/>
    </location>
</feature>
<evidence type="ECO:0000259" key="7">
    <source>
        <dbReference type="Pfam" id="PF09335"/>
    </source>
</evidence>
<name>A0ABU1GQG8_9GAMM</name>
<comment type="similarity">
    <text evidence="6">Belongs to the TVP38/TMEM64 family.</text>
</comment>
<evidence type="ECO:0000256" key="3">
    <source>
        <dbReference type="ARBA" id="ARBA00022692"/>
    </source>
</evidence>
<reference evidence="8 9" key="1">
    <citation type="submission" date="2023-04" db="EMBL/GenBank/DDBJ databases">
        <title>A long-awaited taxogenomic arrangement of the family Halomonadaceae.</title>
        <authorList>
            <person name="De La Haba R."/>
            <person name="Chuvochina M."/>
            <person name="Wittouck S."/>
            <person name="Arahal D.R."/>
            <person name="Sanchez-Porro C."/>
            <person name="Hugenholtz P."/>
            <person name="Ventosa A."/>
        </authorList>
    </citation>
    <scope>NUCLEOTIDE SEQUENCE [LARGE SCALE GENOMIC DNA]</scope>
    <source>
        <strain evidence="8 9">DSM 17332</strain>
    </source>
</reference>
<keyword evidence="9" id="KW-1185">Reference proteome</keyword>
<dbReference type="PANTHER" id="PTHR12677">
    <property type="entry name" value="GOLGI APPARATUS MEMBRANE PROTEIN TVP38-RELATED"/>
    <property type="match status" value="1"/>
</dbReference>
<evidence type="ECO:0000256" key="1">
    <source>
        <dbReference type="ARBA" id="ARBA00004651"/>
    </source>
</evidence>
<evidence type="ECO:0000256" key="4">
    <source>
        <dbReference type="ARBA" id="ARBA00022989"/>
    </source>
</evidence>
<comment type="subcellular location">
    <subcellularLocation>
        <location evidence="1 6">Cell membrane</location>
        <topology evidence="1 6">Multi-pass membrane protein</topology>
    </subcellularLocation>
</comment>
<dbReference type="Pfam" id="PF09335">
    <property type="entry name" value="VTT_dom"/>
    <property type="match status" value="1"/>
</dbReference>
<evidence type="ECO:0000313" key="9">
    <source>
        <dbReference type="Proteomes" id="UP001252270"/>
    </source>
</evidence>
<evidence type="ECO:0000256" key="2">
    <source>
        <dbReference type="ARBA" id="ARBA00022475"/>
    </source>
</evidence>
<evidence type="ECO:0000256" key="5">
    <source>
        <dbReference type="ARBA" id="ARBA00023136"/>
    </source>
</evidence>
<comment type="caution">
    <text evidence="8">The sequence shown here is derived from an EMBL/GenBank/DDBJ whole genome shotgun (WGS) entry which is preliminary data.</text>
</comment>
<protein>
    <recommendedName>
        <fullName evidence="6">TVP38/TMEM64 family membrane protein</fullName>
    </recommendedName>
</protein>
<dbReference type="EMBL" id="JARWAL010000017">
    <property type="protein sequence ID" value="MDR5894266.1"/>
    <property type="molecule type" value="Genomic_DNA"/>
</dbReference>
<dbReference type="InterPro" id="IPR032816">
    <property type="entry name" value="VTT_dom"/>
</dbReference>
<feature type="domain" description="VTT" evidence="7">
    <location>
        <begin position="67"/>
        <end position="180"/>
    </location>
</feature>
<accession>A0ABU1GQG8</accession>
<feature type="transmembrane region" description="Helical" evidence="6">
    <location>
        <begin position="82"/>
        <end position="103"/>
    </location>
</feature>
<feature type="transmembrane region" description="Helical" evidence="6">
    <location>
        <begin position="160"/>
        <end position="180"/>
    </location>
</feature>
<proteinExistence type="inferred from homology"/>
<feature type="transmembrane region" description="Helical" evidence="6">
    <location>
        <begin position="49"/>
        <end position="76"/>
    </location>
</feature>
<keyword evidence="4 6" id="KW-1133">Transmembrane helix</keyword>
<gene>
    <name evidence="8" type="ORF">QC820_15865</name>
</gene>